<feature type="transmembrane region" description="Helical" evidence="1">
    <location>
        <begin position="21"/>
        <end position="40"/>
    </location>
</feature>
<dbReference type="Proteomes" id="UP000622166">
    <property type="component" value="Unassembled WGS sequence"/>
</dbReference>
<evidence type="ECO:0000313" key="3">
    <source>
        <dbReference type="Proteomes" id="UP000622166"/>
    </source>
</evidence>
<dbReference type="AlphaFoldDB" id="A0A918PR39"/>
<reference evidence="2" key="1">
    <citation type="journal article" date="2014" name="Int. J. Syst. Evol. Microbiol.">
        <title>Complete genome sequence of Corynebacterium casei LMG S-19264T (=DSM 44701T), isolated from a smear-ripened cheese.</title>
        <authorList>
            <consortium name="US DOE Joint Genome Institute (JGI-PGF)"/>
            <person name="Walter F."/>
            <person name="Albersmeier A."/>
            <person name="Kalinowski J."/>
            <person name="Ruckert C."/>
        </authorList>
    </citation>
    <scope>NUCLEOTIDE SEQUENCE</scope>
    <source>
        <strain evidence="2">JCM 4815</strain>
    </source>
</reference>
<name>A0A918PR39_9ACTN</name>
<comment type="caution">
    <text evidence="2">The sequence shown here is derived from an EMBL/GenBank/DDBJ whole genome shotgun (WGS) entry which is preliminary data.</text>
</comment>
<gene>
    <name evidence="2" type="ORF">GCM10010365_45480</name>
</gene>
<keyword evidence="1" id="KW-0472">Membrane</keyword>
<feature type="transmembrane region" description="Helical" evidence="1">
    <location>
        <begin position="46"/>
        <end position="70"/>
    </location>
</feature>
<dbReference type="EMBL" id="BMVW01000009">
    <property type="protein sequence ID" value="GGZ20105.1"/>
    <property type="molecule type" value="Genomic_DNA"/>
</dbReference>
<keyword evidence="1" id="KW-0812">Transmembrane</keyword>
<accession>A0A918PR39</accession>
<keyword evidence="3" id="KW-1185">Reference proteome</keyword>
<evidence type="ECO:0000313" key="2">
    <source>
        <dbReference type="EMBL" id="GGZ20105.1"/>
    </source>
</evidence>
<proteinExistence type="predicted"/>
<organism evidence="2 3">
    <name type="scientific">Streptomyces poonensis</name>
    <dbReference type="NCBI Taxonomy" id="68255"/>
    <lineage>
        <taxon>Bacteria</taxon>
        <taxon>Bacillati</taxon>
        <taxon>Actinomycetota</taxon>
        <taxon>Actinomycetes</taxon>
        <taxon>Kitasatosporales</taxon>
        <taxon>Streptomycetaceae</taxon>
        <taxon>Streptomyces</taxon>
    </lineage>
</organism>
<evidence type="ECO:0000256" key="1">
    <source>
        <dbReference type="SAM" id="Phobius"/>
    </source>
</evidence>
<reference evidence="2" key="2">
    <citation type="submission" date="2020-09" db="EMBL/GenBank/DDBJ databases">
        <authorList>
            <person name="Sun Q."/>
            <person name="Ohkuma M."/>
        </authorList>
    </citation>
    <scope>NUCLEOTIDE SEQUENCE</scope>
    <source>
        <strain evidence="2">JCM 4815</strain>
    </source>
</reference>
<keyword evidence="1" id="KW-1133">Transmembrane helix</keyword>
<sequence length="200" mass="21422">MRCTRSAPLPRKQPGAAKVRRRARAGIGTAVGLAVLPFAVGGITGWSPVCTALGLVVGYPALVLSGELCLERRRARHSLSRITARTLTGVRSVDLNSITSVRLWTTQSYGDMRRALLVRDVHGVQLGVTSAAGRRMVRRAIKRQVADESRPLPRVSRAARAYLGSGRPGCLAAHTVLVFLAEVVGTALYPCLLFWAGDVG</sequence>
<dbReference type="RefSeq" id="WP_229859271.1">
    <property type="nucleotide sequence ID" value="NZ_BMVW01000009.1"/>
</dbReference>
<protein>
    <submittedName>
        <fullName evidence="2">Uncharacterized protein</fullName>
    </submittedName>
</protein>
<feature type="transmembrane region" description="Helical" evidence="1">
    <location>
        <begin position="170"/>
        <end position="196"/>
    </location>
</feature>